<feature type="compositionally biased region" description="Basic residues" evidence="1">
    <location>
        <begin position="284"/>
        <end position="306"/>
    </location>
</feature>
<evidence type="ECO:0000256" key="1">
    <source>
        <dbReference type="SAM" id="MobiDB-lite"/>
    </source>
</evidence>
<evidence type="ECO:0000313" key="3">
    <source>
        <dbReference type="EMBL" id="ALL40716.1"/>
    </source>
</evidence>
<organism evidence="3">
    <name type="scientific">Phakopsora pachyrhizi</name>
    <name type="common">Asian soybean rust disease fungus</name>
    <dbReference type="NCBI Taxonomy" id="170000"/>
    <lineage>
        <taxon>Eukaryota</taxon>
        <taxon>Fungi</taxon>
        <taxon>Dikarya</taxon>
        <taxon>Basidiomycota</taxon>
        <taxon>Pucciniomycotina</taxon>
        <taxon>Pucciniomycetes</taxon>
        <taxon>Pucciniales</taxon>
        <taxon>Phakopsoraceae</taxon>
        <taxon>Phakopsora</taxon>
    </lineage>
</organism>
<evidence type="ECO:0008006" key="4">
    <source>
        <dbReference type="Google" id="ProtNLM"/>
    </source>
</evidence>
<dbReference type="InterPro" id="IPR021476">
    <property type="entry name" value="Egh16-like"/>
</dbReference>
<evidence type="ECO:0000256" key="2">
    <source>
        <dbReference type="SAM" id="SignalP"/>
    </source>
</evidence>
<feature type="compositionally biased region" description="Low complexity" evidence="1">
    <location>
        <begin position="247"/>
        <end position="261"/>
    </location>
</feature>
<keyword evidence="2" id="KW-0732">Signal</keyword>
<dbReference type="EMBL" id="KT246625">
    <property type="protein sequence ID" value="ALL40716.1"/>
    <property type="molecule type" value="mRNA"/>
</dbReference>
<accession>A0A0S1MIJ8</accession>
<protein>
    <recommendedName>
        <fullName evidence="4">Secreted protein</fullName>
    </recommendedName>
</protein>
<reference evidence="3" key="1">
    <citation type="submission" date="2015-07" db="EMBL/GenBank/DDBJ databases">
        <title>Elucidating the P. pachyrhizi secretome and potential effectors.</title>
        <authorList>
            <person name="de Carvalho M.C.C.G."/>
            <person name="Nascimento L.C."/>
            <person name="Darben L.M."/>
            <person name="Polizel-Podanosqui A.M."/>
            <person name="Lopes-Caitar V.S."/>
            <person name="Rocha C.S."/>
            <person name="Qi M."/>
            <person name="Carazolle M."/>
            <person name="Kuwahara M.K."/>
            <person name="Pereira G.A.G."/>
            <person name="Abdelnoor R.V."/>
            <person name="Whitham S.A."/>
            <person name="Marcelino-Guimaraes F.C."/>
        </authorList>
    </citation>
    <scope>NUCLEOTIDE SEQUENCE</scope>
</reference>
<sequence>MFSLTASILILSLIARTSAHLSLLAIYGSNNVIGRGFGVNTDGKYPRKLGRSGDAGGDSTVFETGTDNPSPACGRTPELGELDIPAWLSQAEGEGLPAAYSNGSIVAEAFQVNRDGGGPMSCEYNQDATATSWKSMFLTLNQAGNSGIYNVNRFNSTVVINFPQGAKCTGGWTGTACIVRCRTGVNKRFGGCFAAKLSSSSAPTLVHSANAVSGSQSLSDAQLDVIAQKIVSQMKLEGLLVKDDSQSTNSGGLTSRSSSNSQNVIAYVSHSKKKSATSSLKSNAKPKTKKHSGAKKHHSGHKSKTH</sequence>
<feature type="signal peptide" evidence="2">
    <location>
        <begin position="1"/>
        <end position="19"/>
    </location>
</feature>
<name>A0A0S1MIJ8_PHAPC</name>
<dbReference type="PANTHER" id="PTHR34618:SF1">
    <property type="entry name" value="SECRETED PROTEIN"/>
    <property type="match status" value="1"/>
</dbReference>
<proteinExistence type="evidence at transcript level"/>
<feature type="chain" id="PRO_5006589211" description="Secreted protein" evidence="2">
    <location>
        <begin position="20"/>
        <end position="306"/>
    </location>
</feature>
<feature type="region of interest" description="Disordered" evidence="1">
    <location>
        <begin position="243"/>
        <end position="306"/>
    </location>
</feature>
<dbReference type="AlphaFoldDB" id="A0A0S1MIJ8"/>
<dbReference type="Pfam" id="PF11327">
    <property type="entry name" value="Egh16-like"/>
    <property type="match status" value="1"/>
</dbReference>
<dbReference type="PANTHER" id="PTHR34618">
    <property type="entry name" value="SURFACE PROTEIN MAS1, PUTATIVE-RELATED"/>
    <property type="match status" value="1"/>
</dbReference>
<feature type="region of interest" description="Disordered" evidence="1">
    <location>
        <begin position="48"/>
        <end position="69"/>
    </location>
</feature>
<dbReference type="OrthoDB" id="2505881at2759"/>